<proteinExistence type="predicted"/>
<feature type="compositionally biased region" description="Basic and acidic residues" evidence="1">
    <location>
        <begin position="1"/>
        <end position="11"/>
    </location>
</feature>
<feature type="region of interest" description="Disordered" evidence="1">
    <location>
        <begin position="73"/>
        <end position="96"/>
    </location>
</feature>
<gene>
    <name evidence="2" type="ORF">LAESUDRAFT_748172</name>
</gene>
<evidence type="ECO:0000313" key="3">
    <source>
        <dbReference type="Proteomes" id="UP000076871"/>
    </source>
</evidence>
<dbReference type="RefSeq" id="XP_040767293.1">
    <property type="nucleotide sequence ID" value="XM_040911505.1"/>
</dbReference>
<evidence type="ECO:0000256" key="1">
    <source>
        <dbReference type="SAM" id="MobiDB-lite"/>
    </source>
</evidence>
<dbReference type="GeneID" id="63828533"/>
<accession>A0A165FXQ1</accession>
<dbReference type="InParanoid" id="A0A165FXQ1"/>
<evidence type="ECO:0000313" key="2">
    <source>
        <dbReference type="EMBL" id="KZT09553.1"/>
    </source>
</evidence>
<name>A0A165FXQ1_9APHY</name>
<dbReference type="EMBL" id="KV427611">
    <property type="protein sequence ID" value="KZT09553.1"/>
    <property type="molecule type" value="Genomic_DNA"/>
</dbReference>
<organism evidence="2 3">
    <name type="scientific">Laetiporus sulphureus 93-53</name>
    <dbReference type="NCBI Taxonomy" id="1314785"/>
    <lineage>
        <taxon>Eukaryota</taxon>
        <taxon>Fungi</taxon>
        <taxon>Dikarya</taxon>
        <taxon>Basidiomycota</taxon>
        <taxon>Agaricomycotina</taxon>
        <taxon>Agaricomycetes</taxon>
        <taxon>Polyporales</taxon>
        <taxon>Laetiporus</taxon>
    </lineage>
</organism>
<sequence length="209" mass="23424">MVQSDARERKTSSHISYISGEQPKLKVKDSAKPRRSIDVDEFEARRGTLHKGCWSRPHEACDLRQPNAHALVDQATQQDRSSPANDSAGKSPRPAAIAIDPAYRSKSEIWHAETRVRARGAWEFSADTLVAVADDSFGALALAATAERREDRANQSALVFPSDGQPCQFAKREQAPLADEDKGEKLRRVETRHRGESIWNDRRLKLRTI</sequence>
<feature type="region of interest" description="Disordered" evidence="1">
    <location>
        <begin position="1"/>
        <end position="39"/>
    </location>
</feature>
<dbReference type="Proteomes" id="UP000076871">
    <property type="component" value="Unassembled WGS sequence"/>
</dbReference>
<keyword evidence="3" id="KW-1185">Reference proteome</keyword>
<protein>
    <submittedName>
        <fullName evidence="2">Uncharacterized protein</fullName>
    </submittedName>
</protein>
<feature type="compositionally biased region" description="Polar residues" evidence="1">
    <location>
        <begin position="74"/>
        <end position="85"/>
    </location>
</feature>
<dbReference type="AlphaFoldDB" id="A0A165FXQ1"/>
<feature type="compositionally biased region" description="Basic and acidic residues" evidence="1">
    <location>
        <begin position="23"/>
        <end position="39"/>
    </location>
</feature>
<reference evidence="2 3" key="1">
    <citation type="journal article" date="2016" name="Mol. Biol. Evol.">
        <title>Comparative Genomics of Early-Diverging Mushroom-Forming Fungi Provides Insights into the Origins of Lignocellulose Decay Capabilities.</title>
        <authorList>
            <person name="Nagy L.G."/>
            <person name="Riley R."/>
            <person name="Tritt A."/>
            <person name="Adam C."/>
            <person name="Daum C."/>
            <person name="Floudas D."/>
            <person name="Sun H."/>
            <person name="Yadav J.S."/>
            <person name="Pangilinan J."/>
            <person name="Larsson K.H."/>
            <person name="Matsuura K."/>
            <person name="Barry K."/>
            <person name="Labutti K."/>
            <person name="Kuo R."/>
            <person name="Ohm R.A."/>
            <person name="Bhattacharya S.S."/>
            <person name="Shirouzu T."/>
            <person name="Yoshinaga Y."/>
            <person name="Martin F.M."/>
            <person name="Grigoriev I.V."/>
            <person name="Hibbett D.S."/>
        </authorList>
    </citation>
    <scope>NUCLEOTIDE SEQUENCE [LARGE SCALE GENOMIC DNA]</scope>
    <source>
        <strain evidence="2 3">93-53</strain>
    </source>
</reference>